<dbReference type="CDD" id="cd13589">
    <property type="entry name" value="PBP2_polyamine_RpCGA009"/>
    <property type="match status" value="1"/>
</dbReference>
<evidence type="ECO:0008006" key="3">
    <source>
        <dbReference type="Google" id="ProtNLM"/>
    </source>
</evidence>
<evidence type="ECO:0000313" key="2">
    <source>
        <dbReference type="EMBL" id="SVC14636.1"/>
    </source>
</evidence>
<dbReference type="EMBL" id="UINC01075948">
    <property type="protein sequence ID" value="SVC14636.1"/>
    <property type="molecule type" value="Genomic_DNA"/>
</dbReference>
<feature type="non-terminal residue" evidence="2">
    <location>
        <position position="259"/>
    </location>
</feature>
<gene>
    <name evidence="2" type="ORF">METZ01_LOCUS267490</name>
</gene>
<dbReference type="SUPFAM" id="SSF53850">
    <property type="entry name" value="Periplasmic binding protein-like II"/>
    <property type="match status" value="1"/>
</dbReference>
<name>A0A382JSB9_9ZZZZ</name>
<keyword evidence="1" id="KW-0732">Signal</keyword>
<dbReference type="PANTHER" id="PTHR30222">
    <property type="entry name" value="SPERMIDINE/PUTRESCINE-BINDING PERIPLASMIC PROTEIN"/>
    <property type="match status" value="1"/>
</dbReference>
<accession>A0A382JSB9</accession>
<evidence type="ECO:0000256" key="1">
    <source>
        <dbReference type="ARBA" id="ARBA00022729"/>
    </source>
</evidence>
<dbReference type="InterPro" id="IPR006059">
    <property type="entry name" value="SBP"/>
</dbReference>
<reference evidence="2" key="1">
    <citation type="submission" date="2018-05" db="EMBL/GenBank/DDBJ databases">
        <authorList>
            <person name="Lanie J.A."/>
            <person name="Ng W.-L."/>
            <person name="Kazmierczak K.M."/>
            <person name="Andrzejewski T.M."/>
            <person name="Davidsen T.M."/>
            <person name="Wayne K.J."/>
            <person name="Tettelin H."/>
            <person name="Glass J.I."/>
            <person name="Rusch D."/>
            <person name="Podicherti R."/>
            <person name="Tsui H.-C.T."/>
            <person name="Winkler M.E."/>
        </authorList>
    </citation>
    <scope>NUCLEOTIDE SEQUENCE</scope>
</reference>
<organism evidence="2">
    <name type="scientific">marine metagenome</name>
    <dbReference type="NCBI Taxonomy" id="408172"/>
    <lineage>
        <taxon>unclassified sequences</taxon>
        <taxon>metagenomes</taxon>
        <taxon>ecological metagenomes</taxon>
    </lineage>
</organism>
<dbReference type="Gene3D" id="3.40.190.10">
    <property type="entry name" value="Periplasmic binding protein-like II"/>
    <property type="match status" value="2"/>
</dbReference>
<sequence>MKMLLWTICLLVLGTSGAFAGDTVTFVSWGGAYQKAERAALLNPAEELLNVKILEDTLTGLAEVRAQVKAGAVTWDIVDLELEECVRAAQEGLLEPIDYSIVSNDGFEKAAFAEHWIGVIYFSTVLAFSTEAYGDNPPQSWSDFWDVEGFPGARAMRKHPSANIEIALIADGVPLDEIYPIDLDRAFRKLDEIKPHIDIWWSSGAQSAQLMKDGEVEMSTIWNGRMDTAITDGAMGDYTFNGGIASLDCLAIPMGSENV</sequence>
<dbReference type="AlphaFoldDB" id="A0A382JSB9"/>
<protein>
    <recommendedName>
        <fullName evidence="3">ABC transporter substrate-binding protein</fullName>
    </recommendedName>
</protein>
<dbReference type="PANTHER" id="PTHR30222:SF2">
    <property type="entry name" value="ABC TRANSPORTER SUBSTRATE-BINDING PROTEIN"/>
    <property type="match status" value="1"/>
</dbReference>
<dbReference type="Pfam" id="PF13416">
    <property type="entry name" value="SBP_bac_8"/>
    <property type="match status" value="1"/>
</dbReference>
<proteinExistence type="predicted"/>